<name>A0A9D4LY91_DREPO</name>
<protein>
    <recommendedName>
        <fullName evidence="3">VPS13-like middle region domain-containing protein</fullName>
    </recommendedName>
</protein>
<gene>
    <name evidence="4" type="ORF">DPMN_028970</name>
</gene>
<dbReference type="GO" id="GO:0006623">
    <property type="term" value="P:protein targeting to vacuole"/>
    <property type="evidence" value="ECO:0007669"/>
    <property type="project" value="TreeGrafter"/>
</dbReference>
<comment type="similarity">
    <text evidence="1">Belongs to the VPS13 family.</text>
</comment>
<organism evidence="4 5">
    <name type="scientific">Dreissena polymorpha</name>
    <name type="common">Zebra mussel</name>
    <name type="synonym">Mytilus polymorpha</name>
    <dbReference type="NCBI Taxonomy" id="45954"/>
    <lineage>
        <taxon>Eukaryota</taxon>
        <taxon>Metazoa</taxon>
        <taxon>Spiralia</taxon>
        <taxon>Lophotrochozoa</taxon>
        <taxon>Mollusca</taxon>
        <taxon>Bivalvia</taxon>
        <taxon>Autobranchia</taxon>
        <taxon>Heteroconchia</taxon>
        <taxon>Euheterodonta</taxon>
        <taxon>Imparidentia</taxon>
        <taxon>Neoheterodontei</taxon>
        <taxon>Myida</taxon>
        <taxon>Dreissenoidea</taxon>
        <taxon>Dreissenidae</taxon>
        <taxon>Dreissena</taxon>
    </lineage>
</organism>
<dbReference type="InterPro" id="IPR026847">
    <property type="entry name" value="VPS13"/>
</dbReference>
<evidence type="ECO:0000256" key="2">
    <source>
        <dbReference type="SAM" id="MobiDB-lite"/>
    </source>
</evidence>
<dbReference type="InterPro" id="IPR056747">
    <property type="entry name" value="VPS13-like_M"/>
</dbReference>
<dbReference type="Pfam" id="PF25033">
    <property type="entry name" value="VPS13_M"/>
    <property type="match status" value="1"/>
</dbReference>
<dbReference type="PANTHER" id="PTHR16166">
    <property type="entry name" value="VACUOLAR PROTEIN SORTING-ASSOCIATED PROTEIN VPS13"/>
    <property type="match status" value="1"/>
</dbReference>
<dbReference type="AlphaFoldDB" id="A0A9D4LY91"/>
<proteinExistence type="inferred from homology"/>
<evidence type="ECO:0000313" key="5">
    <source>
        <dbReference type="Proteomes" id="UP000828390"/>
    </source>
</evidence>
<accession>A0A9D4LY91</accession>
<sequence>MELKFQMWQCPETMDMSASIRNLGIVSSKYNRTEGGAQILTPCDISYYSKTPHGQGAHMDVSTSDLILNISPATIRTMSAIAARLAQNDVRACIGNDDDNDDDDDDDDDGDDDDDDDDYDDDDEGTAAQCPPPKLIFHLCQGLNQAVISGCSNQYTNWTLNHQLDYKEKMILNVPSIVVKLEGGVGNRTVPLLITDMSLQGEVRDWTGKLYVESILKLEVAYYNERISVWEPLVEPVLDSGRLRKWELQLEVVKNEEEEQYFDDEDTEDIKLLPPKMSINVKSADGLQVTMTNACLESLTNLGKAFGDAYALVEPTLKAEEVLDPYVIQNETGEDIVLKLDNTFVIPDSTKNAKVKLRSGDILPLKNKEGHKLRRQASVIRATQNSDEKKLIFQRFNIPKDVTIKRAERRLFHFDEKQAPSMWAVVVDTRINLGQKTVTFRSAVQVRM</sequence>
<feature type="domain" description="VPS13-like middle region" evidence="3">
    <location>
        <begin position="13"/>
        <end position="307"/>
    </location>
</feature>
<reference evidence="4" key="2">
    <citation type="submission" date="2020-11" db="EMBL/GenBank/DDBJ databases">
        <authorList>
            <person name="McCartney M.A."/>
            <person name="Auch B."/>
            <person name="Kono T."/>
            <person name="Mallez S."/>
            <person name="Becker A."/>
            <person name="Gohl D.M."/>
            <person name="Silverstein K.A.T."/>
            <person name="Koren S."/>
            <person name="Bechman K.B."/>
            <person name="Herman A."/>
            <person name="Abrahante J.E."/>
            <person name="Garbe J."/>
        </authorList>
    </citation>
    <scope>NUCLEOTIDE SEQUENCE</scope>
    <source>
        <strain evidence="4">Duluth1</strain>
        <tissue evidence="4">Whole animal</tissue>
    </source>
</reference>
<reference evidence="4" key="1">
    <citation type="journal article" date="2019" name="bioRxiv">
        <title>The Genome of the Zebra Mussel, Dreissena polymorpha: A Resource for Invasive Species Research.</title>
        <authorList>
            <person name="McCartney M.A."/>
            <person name="Auch B."/>
            <person name="Kono T."/>
            <person name="Mallez S."/>
            <person name="Zhang Y."/>
            <person name="Obille A."/>
            <person name="Becker A."/>
            <person name="Abrahante J.E."/>
            <person name="Garbe J."/>
            <person name="Badalamenti J.P."/>
            <person name="Herman A."/>
            <person name="Mangelson H."/>
            <person name="Liachko I."/>
            <person name="Sullivan S."/>
            <person name="Sone E.D."/>
            <person name="Koren S."/>
            <person name="Silverstein K.A.T."/>
            <person name="Beckman K.B."/>
            <person name="Gohl D.M."/>
        </authorList>
    </citation>
    <scope>NUCLEOTIDE SEQUENCE</scope>
    <source>
        <strain evidence="4">Duluth1</strain>
        <tissue evidence="4">Whole animal</tissue>
    </source>
</reference>
<comment type="caution">
    <text evidence="4">The sequence shown here is derived from an EMBL/GenBank/DDBJ whole genome shotgun (WGS) entry which is preliminary data.</text>
</comment>
<evidence type="ECO:0000256" key="1">
    <source>
        <dbReference type="ARBA" id="ARBA00006545"/>
    </source>
</evidence>
<dbReference type="PANTHER" id="PTHR16166:SF93">
    <property type="entry name" value="INTERMEMBRANE LIPID TRANSFER PROTEIN VPS13"/>
    <property type="match status" value="1"/>
</dbReference>
<dbReference type="EMBL" id="JAIWYP010000002">
    <property type="protein sequence ID" value="KAH3865923.1"/>
    <property type="molecule type" value="Genomic_DNA"/>
</dbReference>
<dbReference type="Proteomes" id="UP000828390">
    <property type="component" value="Unassembled WGS sequence"/>
</dbReference>
<keyword evidence="5" id="KW-1185">Reference proteome</keyword>
<evidence type="ECO:0000313" key="4">
    <source>
        <dbReference type="EMBL" id="KAH3865923.1"/>
    </source>
</evidence>
<feature type="region of interest" description="Disordered" evidence="2">
    <location>
        <begin position="94"/>
        <end position="130"/>
    </location>
</feature>
<feature type="compositionally biased region" description="Acidic residues" evidence="2">
    <location>
        <begin position="96"/>
        <end position="125"/>
    </location>
</feature>
<evidence type="ECO:0000259" key="3">
    <source>
        <dbReference type="Pfam" id="PF25033"/>
    </source>
</evidence>
<dbReference type="GO" id="GO:0045053">
    <property type="term" value="P:protein retention in Golgi apparatus"/>
    <property type="evidence" value="ECO:0007669"/>
    <property type="project" value="TreeGrafter"/>
</dbReference>